<protein>
    <submittedName>
        <fullName evidence="2">LETM1-like protein</fullName>
    </submittedName>
</protein>
<accession>A0A4R7EUY9</accession>
<dbReference type="RefSeq" id="WP_133713768.1">
    <property type="nucleotide sequence ID" value="NZ_SOAG01000046.1"/>
</dbReference>
<organism evidence="2 3">
    <name type="scientific">Myroides indicus</name>
    <dbReference type="NCBI Taxonomy" id="1323422"/>
    <lineage>
        <taxon>Bacteria</taxon>
        <taxon>Pseudomonadati</taxon>
        <taxon>Bacteroidota</taxon>
        <taxon>Flavobacteriia</taxon>
        <taxon>Flavobacteriales</taxon>
        <taxon>Flavobacteriaceae</taxon>
        <taxon>Myroides</taxon>
    </lineage>
</organism>
<feature type="domain" description="Letm1 RBD" evidence="1">
    <location>
        <begin position="334"/>
        <end position="385"/>
    </location>
</feature>
<reference evidence="2 3" key="1">
    <citation type="submission" date="2019-03" db="EMBL/GenBank/DDBJ databases">
        <title>Genomic Encyclopedia of Archaeal and Bacterial Type Strains, Phase II (KMG-II): from individual species to whole genera.</title>
        <authorList>
            <person name="Goeker M."/>
        </authorList>
    </citation>
    <scope>NUCLEOTIDE SEQUENCE [LARGE SCALE GENOMIC DNA]</scope>
    <source>
        <strain evidence="2 3">DSM 28213</strain>
    </source>
</reference>
<dbReference type="AlphaFoldDB" id="A0A4R7EUY9"/>
<name>A0A4R7EUY9_9FLAO</name>
<evidence type="ECO:0000313" key="2">
    <source>
        <dbReference type="EMBL" id="TDS50949.1"/>
    </source>
</evidence>
<gene>
    <name evidence="2" type="ORF">C8P70_1462</name>
</gene>
<dbReference type="InterPro" id="IPR033122">
    <property type="entry name" value="LETM1-like_RBD"/>
</dbReference>
<dbReference type="GO" id="GO:0043022">
    <property type="term" value="F:ribosome binding"/>
    <property type="evidence" value="ECO:0007669"/>
    <property type="project" value="InterPro"/>
</dbReference>
<sequence>MNPSISGWIKKYFSESEKYSIFNSDNYNDISDKIREIGFSFGTIDLEALPEIYNSFNYTQEELSKICFLQLLEKCYFINNPKSTTKDFVKIVIAFYQLLLHSKKGLFSASTEENNSYTNLEKILSYRWKEHFFLHSKNNDFVLNTILLSLDILTFEAYLIKAVDPGIYNQFLTEYLVEIIIAIREQTHEQTNNDEYKIIQFLRKNNTQILPDDYGSIYSVLEKNLTADFIVCNSWNNINKEIILPDFSISPFSELKLEKEILEISKRDFLFFVAKHNFDYYYFRSSSLLNNTVLNSVSYIELLLIRNKKRLVIEIQKNTKLMALLIESTHRNLDENEKKIVKNQIIEVIKTIPSLALFLLPGGSILLPVILRFIPSLLPSSFNENK</sequence>
<evidence type="ECO:0000313" key="3">
    <source>
        <dbReference type="Proteomes" id="UP000295215"/>
    </source>
</evidence>
<dbReference type="OrthoDB" id="1421172at2"/>
<dbReference type="Pfam" id="PF07766">
    <property type="entry name" value="LETM1_RBD"/>
    <property type="match status" value="1"/>
</dbReference>
<dbReference type="NCBIfam" id="NF040639">
    <property type="entry name" value="LETM1_rel_film"/>
    <property type="match status" value="1"/>
</dbReference>
<evidence type="ECO:0000259" key="1">
    <source>
        <dbReference type="Pfam" id="PF07766"/>
    </source>
</evidence>
<keyword evidence="3" id="KW-1185">Reference proteome</keyword>
<dbReference type="EMBL" id="SOAG01000046">
    <property type="protein sequence ID" value="TDS50949.1"/>
    <property type="molecule type" value="Genomic_DNA"/>
</dbReference>
<proteinExistence type="predicted"/>
<dbReference type="Proteomes" id="UP000295215">
    <property type="component" value="Unassembled WGS sequence"/>
</dbReference>
<comment type="caution">
    <text evidence="2">The sequence shown here is derived from an EMBL/GenBank/DDBJ whole genome shotgun (WGS) entry which is preliminary data.</text>
</comment>